<organism evidence="1">
    <name type="scientific">uncultured Chloroflexota bacterium</name>
    <dbReference type="NCBI Taxonomy" id="166587"/>
    <lineage>
        <taxon>Bacteria</taxon>
        <taxon>Bacillati</taxon>
        <taxon>Chloroflexota</taxon>
        <taxon>environmental samples</taxon>
    </lineage>
</organism>
<dbReference type="Pfam" id="PF21820">
    <property type="entry name" value="DUF6886"/>
    <property type="match status" value="1"/>
</dbReference>
<protein>
    <submittedName>
        <fullName evidence="1">Uncharacterized protein</fullName>
    </submittedName>
</protein>
<dbReference type="AlphaFoldDB" id="A0A6J4IIN3"/>
<reference evidence="1" key="1">
    <citation type="submission" date="2020-02" db="EMBL/GenBank/DDBJ databases">
        <authorList>
            <person name="Meier V. D."/>
        </authorList>
    </citation>
    <scope>NUCLEOTIDE SEQUENCE</scope>
    <source>
        <strain evidence="1">AVDCRST_MAG77</strain>
    </source>
</reference>
<dbReference type="EMBL" id="CADCTC010000127">
    <property type="protein sequence ID" value="CAA9251115.1"/>
    <property type="molecule type" value="Genomic_DNA"/>
</dbReference>
<evidence type="ECO:0000313" key="1">
    <source>
        <dbReference type="EMBL" id="CAA9251115.1"/>
    </source>
</evidence>
<sequence>MELFHFSEEAGIERFEPRPAATQGGEAVVWAIDTWHAPLHYLPRECPRVTFWPVAESLPEHVERWFGRVSGRMVIAIEAAWLERLHTTRLYRYVFDGTGFEPLHDHGVHIAREAVTPLRVEPVGDLLATLTASDVELRICPSLAPLGRAITRTSLHWSLIRMRNAQGWEAPDPEDMWPQMADTARAARQQRSTSSTFG</sequence>
<proteinExistence type="predicted"/>
<dbReference type="InterPro" id="IPR049253">
    <property type="entry name" value="DUF6886"/>
</dbReference>
<accession>A0A6J4IIN3</accession>
<gene>
    <name evidence="1" type="ORF">AVDCRST_MAG77-2170</name>
</gene>
<name>A0A6J4IIN3_9CHLR</name>